<dbReference type="EMBL" id="CP118868">
    <property type="protein sequence ID" value="WEG35718.1"/>
    <property type="molecule type" value="Genomic_DNA"/>
</dbReference>
<keyword evidence="4" id="KW-0472">Membrane</keyword>
<feature type="region of interest" description="Disordered" evidence="3">
    <location>
        <begin position="708"/>
        <end position="733"/>
    </location>
</feature>
<feature type="region of interest" description="Disordered" evidence="3">
    <location>
        <begin position="963"/>
        <end position="989"/>
    </location>
</feature>
<feature type="transmembrane region" description="Helical" evidence="4">
    <location>
        <begin position="1426"/>
        <end position="1444"/>
    </location>
</feature>
<feature type="domain" description="G5" evidence="5">
    <location>
        <begin position="688"/>
        <end position="757"/>
    </location>
</feature>
<keyword evidence="2" id="KW-0732">Signal</keyword>
<proteinExistence type="predicted"/>
<reference evidence="6 7" key="1">
    <citation type="submission" date="2023-02" db="EMBL/GenBank/DDBJ databases">
        <title>Novel Oscillospiraceae bacterial genomes.</title>
        <authorList>
            <person name="Srinivasan S."/>
            <person name="Austin M.N."/>
            <person name="Fiedler T.L."/>
            <person name="Strenk S.M."/>
            <person name="Agnew K.J."/>
            <person name="Nagana Gowda G.A."/>
            <person name="Raftery D."/>
            <person name="Beamer M.A."/>
            <person name="Achilles S.L."/>
            <person name="Wiesenfeld H.C."/>
            <person name="Fredricks D.N."/>
            <person name="Hillier S.L."/>
        </authorList>
    </citation>
    <scope>NUCLEOTIDE SEQUENCE [LARGE SCALE GENOMIC DNA]</scope>
    <source>
        <strain evidence="6 7">CHIC02 1186E3-8</strain>
    </source>
</reference>
<organism evidence="6 7">
    <name type="scientific">Amygdalobacter indicium</name>
    <dbReference type="NCBI Taxonomy" id="3029272"/>
    <lineage>
        <taxon>Bacteria</taxon>
        <taxon>Bacillati</taxon>
        <taxon>Bacillota</taxon>
        <taxon>Clostridia</taxon>
        <taxon>Eubacteriales</taxon>
        <taxon>Oscillospiraceae</taxon>
        <taxon>Amygdalobacter</taxon>
    </lineage>
</organism>
<dbReference type="InterPro" id="IPR042229">
    <property type="entry name" value="Listeria/Bacterioides_rpt_sf"/>
</dbReference>
<dbReference type="Pfam" id="PF09479">
    <property type="entry name" value="Flg_new"/>
    <property type="match status" value="2"/>
</dbReference>
<keyword evidence="4" id="KW-0812">Transmembrane</keyword>
<feature type="region of interest" description="Disordered" evidence="3">
    <location>
        <begin position="643"/>
        <end position="673"/>
    </location>
</feature>
<comment type="subcellular location">
    <subcellularLocation>
        <location evidence="1">Cell envelope</location>
    </subcellularLocation>
</comment>
<dbReference type="SMART" id="SM01208">
    <property type="entry name" value="G5"/>
    <property type="match status" value="5"/>
</dbReference>
<dbReference type="Gene3D" id="2.60.40.4270">
    <property type="entry name" value="Listeria-Bacteroides repeat domain"/>
    <property type="match status" value="2"/>
</dbReference>
<keyword evidence="7" id="KW-1185">Reference proteome</keyword>
<feature type="domain" description="G5" evidence="5">
    <location>
        <begin position="495"/>
        <end position="573"/>
    </location>
</feature>
<dbReference type="Pfam" id="PF07501">
    <property type="entry name" value="G5"/>
    <property type="match status" value="2"/>
</dbReference>
<feature type="compositionally biased region" description="Polar residues" evidence="3">
    <location>
        <begin position="908"/>
        <end position="934"/>
    </location>
</feature>
<evidence type="ECO:0000256" key="1">
    <source>
        <dbReference type="ARBA" id="ARBA00004196"/>
    </source>
</evidence>
<feature type="region of interest" description="Disordered" evidence="3">
    <location>
        <begin position="1369"/>
        <end position="1419"/>
    </location>
</feature>
<feature type="compositionally biased region" description="Polar residues" evidence="3">
    <location>
        <begin position="1392"/>
        <end position="1407"/>
    </location>
</feature>
<evidence type="ECO:0000256" key="2">
    <source>
        <dbReference type="ARBA" id="ARBA00022729"/>
    </source>
</evidence>
<feature type="compositionally biased region" description="Polar residues" evidence="3">
    <location>
        <begin position="647"/>
        <end position="660"/>
    </location>
</feature>
<dbReference type="InterPro" id="IPR013378">
    <property type="entry name" value="InlB-like_B-rpt"/>
</dbReference>
<gene>
    <name evidence="6" type="ORF">PYS61_00725</name>
</gene>
<dbReference type="Gene3D" id="2.20.230.10">
    <property type="entry name" value="Resuscitation-promoting factor rpfb"/>
    <property type="match status" value="8"/>
</dbReference>
<evidence type="ECO:0000259" key="5">
    <source>
        <dbReference type="SMART" id="SM01208"/>
    </source>
</evidence>
<feature type="domain" description="G5" evidence="5">
    <location>
        <begin position="945"/>
        <end position="1014"/>
    </location>
</feature>
<feature type="domain" description="G5" evidence="5">
    <location>
        <begin position="831"/>
        <end position="903"/>
    </location>
</feature>
<feature type="region of interest" description="Disordered" evidence="3">
    <location>
        <begin position="906"/>
        <end position="934"/>
    </location>
</feature>
<name>A0ABY8C8S8_9FIRM</name>
<dbReference type="InterPro" id="IPR005046">
    <property type="entry name" value="DUF285"/>
</dbReference>
<evidence type="ECO:0000256" key="4">
    <source>
        <dbReference type="SAM" id="Phobius"/>
    </source>
</evidence>
<sequence>MKRSKKKAKAVLPVIISVGICATSVGVSVNALPQVAYASNGAQAVSANNDPAGELPPVRTSLTEQEAEQMAGCEAYFDAAKHEFVIRPKNGANEGVISYSLANKKGDFEAIRKVLIFDDTSGDVPVRFDKRVYIYGSTNASANDTLFYQAHVKTINITDNLSIKFAKDLAKFFMQNYNKAADHLHYIKGIENWDTSKIESMEKMFNLASQLEGKIDLSRWNVSNTDKLNLMFSGVGNDNFILDFSNKNFKNAADVTNMFNSFRGVLVANNWTVADPNGSSNPIQKLINSTSSILTHWNGSAYTGPSWHLLITDNPTILEKNKTEKYKFYKKVKVIYKVNGTEKSAELELPAVYDSRIDADGKPDASKAASNDPMQVVRPQIDDAIKQAVKDLRDQNPSLKLPENVIPVPVHDLKDAKSPIELFQDYYLGLVKEEVTKAKTTYTADPKLEYKKVEYDTQPQDGKKQVITGAMKDGAWDPDATSEKEITKAVDGKARVGNKEVKTEEIQPDTKYEADGTLDYKKEQPTEGTKGTKTTTTIYKVDENTGLTNTVQSSESKTTTPAKDKVIKVGNVEKKTSDIPCKKTYEGNEALTYKEQKTKTAGKNGKEEVTLTYKVDAKTGLTQEVEAKKGSCTKPVNEVVQVGNKEVIQNNDGSTTTKTYKVNPDDGTLSDPTVVTARPWTNIAGGASVSEVLKAKMTYVADESLPYGQTQKVSDPKDGEKITTPTGKVENGKWVEGDPKVEIKAAVNGVTKVGNKEVKTEDIQPGVIYQADSSLAYKQEQTTEGTKGTQTTTTIYKVNPDTGLTDEVEGTPTVNTVKAKDKVIKIGNVEKKTSDIPCKKTYEGNPDLTYQKQQTKTAGQNGKEEVTLTYKVDAKTGLTSEVEAKKGLCTEPVNEVIQVGNKEVIKNNDGSTTTKTYKVNPNDGTLSDPTVETSRPWTDIAGGAAVSEVLKAKMTYVADESLPYGQTQKESDPKDGEKITTPTGKVENGKWVEGEPQVEIKAAVNGVTKVGNKKVETEEIQPGVSYQADGTLDYKKEQPTEGAKGTKTTTTIYKVDENTGLTNTVQSSESKTTTPAKDKVIKVGNVKTETEVIKFKTTYVADDTLAYEAKEDKTAGKDGSKTVITTYKVDKATGLSADVESTQEKKVDPTDHVVRVGNKQVTHEGDKTITTTYDVDPNTGKLTNPKKHTSMPWGNVTPADQLQKTVTFKNSDDSQITSVKVEKGKAIATDGFTDQSMPENPTKDGFTFKEWNTQKNGQGTPFTGTTPVDNDLTVYAIYTKNTVTPPAPEPPAQNQKTVTFNKKDGSLLSTVKVETGKKVAAASMPAAPVEEGFTFKEWNTKQDGTGTAFNADTVVNNDLTVYAVYTKNPVTPPTPQPQPSTPTPTVWEETSPAPTATNEPSESTTSEKSGRAGGHIVAKTGETPSFANMLAGIGLAIAGFVTGLHKKKKEDK</sequence>
<dbReference type="InterPro" id="IPR011098">
    <property type="entry name" value="G5_dom"/>
</dbReference>
<accession>A0ABY8C8S8</accession>
<feature type="compositionally biased region" description="Pro residues" evidence="3">
    <location>
        <begin position="1370"/>
        <end position="1382"/>
    </location>
</feature>
<feature type="region of interest" description="Disordered" evidence="3">
    <location>
        <begin position="1173"/>
        <end position="1197"/>
    </location>
</feature>
<dbReference type="Pfam" id="PF03382">
    <property type="entry name" value="DUF285"/>
    <property type="match status" value="1"/>
</dbReference>
<feature type="domain" description="G5" evidence="5">
    <location>
        <begin position="1085"/>
        <end position="1160"/>
    </location>
</feature>
<evidence type="ECO:0000256" key="3">
    <source>
        <dbReference type="SAM" id="MobiDB-lite"/>
    </source>
</evidence>
<protein>
    <submittedName>
        <fullName evidence="6">G5 domain-containing protein</fullName>
    </submittedName>
</protein>
<dbReference type="Proteomes" id="UP001220478">
    <property type="component" value="Chromosome"/>
</dbReference>
<feature type="compositionally biased region" description="Basic and acidic residues" evidence="3">
    <location>
        <begin position="969"/>
        <end position="978"/>
    </location>
</feature>
<dbReference type="RefSeq" id="WP_315571832.1">
    <property type="nucleotide sequence ID" value="NZ_CP118868.1"/>
</dbReference>
<keyword evidence="4" id="KW-1133">Transmembrane helix</keyword>
<evidence type="ECO:0000313" key="7">
    <source>
        <dbReference type="Proteomes" id="UP001220478"/>
    </source>
</evidence>
<evidence type="ECO:0000313" key="6">
    <source>
        <dbReference type="EMBL" id="WEG35718.1"/>
    </source>
</evidence>